<feature type="chain" id="PRO_5009292665" evidence="6">
    <location>
        <begin position="31"/>
        <end position="317"/>
    </location>
</feature>
<keyword evidence="4" id="KW-0410">Iron transport</keyword>
<evidence type="ECO:0000256" key="2">
    <source>
        <dbReference type="ARBA" id="ARBA00008814"/>
    </source>
</evidence>
<keyword evidence="4" id="KW-0406">Ion transport</keyword>
<dbReference type="PANTHER" id="PTHR30532:SF25">
    <property type="entry name" value="IRON(III) DICITRATE-BINDING PERIPLASMIC PROTEIN"/>
    <property type="match status" value="1"/>
</dbReference>
<evidence type="ECO:0000313" key="9">
    <source>
        <dbReference type="Proteomes" id="UP000236745"/>
    </source>
</evidence>
<evidence type="ECO:0000256" key="4">
    <source>
        <dbReference type="ARBA" id="ARBA00022496"/>
    </source>
</evidence>
<comment type="subcellular location">
    <subcellularLocation>
        <location evidence="1">Cell envelope</location>
    </subcellularLocation>
</comment>
<dbReference type="EMBL" id="FNVQ01000002">
    <property type="protein sequence ID" value="SEG47671.1"/>
    <property type="molecule type" value="Genomic_DNA"/>
</dbReference>
<feature type="domain" description="Fe/B12 periplasmic-binding" evidence="7">
    <location>
        <begin position="49"/>
        <end position="316"/>
    </location>
</feature>
<dbReference type="SUPFAM" id="SSF53807">
    <property type="entry name" value="Helical backbone' metal receptor"/>
    <property type="match status" value="1"/>
</dbReference>
<protein>
    <submittedName>
        <fullName evidence="8">Iron complex transport system substrate-binding protein</fullName>
    </submittedName>
</protein>
<evidence type="ECO:0000256" key="3">
    <source>
        <dbReference type="ARBA" id="ARBA00022448"/>
    </source>
</evidence>
<keyword evidence="4" id="KW-0408">Iron</keyword>
<evidence type="ECO:0000256" key="5">
    <source>
        <dbReference type="ARBA" id="ARBA00022729"/>
    </source>
</evidence>
<dbReference type="PROSITE" id="PS50983">
    <property type="entry name" value="FE_B12_PBP"/>
    <property type="match status" value="1"/>
</dbReference>
<gene>
    <name evidence="8" type="ORF">SAMN05444390_10221</name>
</gene>
<name>A0A1H6AGP0_9GAMM</name>
<dbReference type="Pfam" id="PF01497">
    <property type="entry name" value="Peripla_BP_2"/>
    <property type="match status" value="1"/>
</dbReference>
<keyword evidence="5 6" id="KW-0732">Signal</keyword>
<dbReference type="InterPro" id="IPR002491">
    <property type="entry name" value="ABC_transptr_periplasmic_BD"/>
</dbReference>
<proteinExistence type="inferred from homology"/>
<accession>A0A1H6AGP0</accession>
<dbReference type="Proteomes" id="UP000236745">
    <property type="component" value="Unassembled WGS sequence"/>
</dbReference>
<dbReference type="GO" id="GO:0030288">
    <property type="term" value="C:outer membrane-bounded periplasmic space"/>
    <property type="evidence" value="ECO:0007669"/>
    <property type="project" value="TreeGrafter"/>
</dbReference>
<dbReference type="Gene3D" id="3.40.50.1980">
    <property type="entry name" value="Nitrogenase molybdenum iron protein domain"/>
    <property type="match status" value="2"/>
</dbReference>
<organism evidence="8 9">
    <name type="scientific">Marinobacterium lutimaris</name>
    <dbReference type="NCBI Taxonomy" id="568106"/>
    <lineage>
        <taxon>Bacteria</taxon>
        <taxon>Pseudomonadati</taxon>
        <taxon>Pseudomonadota</taxon>
        <taxon>Gammaproteobacteria</taxon>
        <taxon>Oceanospirillales</taxon>
        <taxon>Oceanospirillaceae</taxon>
        <taxon>Marinobacterium</taxon>
    </lineage>
</organism>
<dbReference type="GO" id="GO:1901678">
    <property type="term" value="P:iron coordination entity transport"/>
    <property type="evidence" value="ECO:0007669"/>
    <property type="project" value="UniProtKB-ARBA"/>
</dbReference>
<dbReference type="PANTHER" id="PTHR30532">
    <property type="entry name" value="IRON III DICITRATE-BINDING PERIPLASMIC PROTEIN"/>
    <property type="match status" value="1"/>
</dbReference>
<feature type="signal peptide" evidence="6">
    <location>
        <begin position="1"/>
        <end position="30"/>
    </location>
</feature>
<dbReference type="OrthoDB" id="9793175at2"/>
<keyword evidence="9" id="KW-1185">Reference proteome</keyword>
<evidence type="ECO:0000256" key="1">
    <source>
        <dbReference type="ARBA" id="ARBA00004196"/>
    </source>
</evidence>
<evidence type="ECO:0000313" key="8">
    <source>
        <dbReference type="EMBL" id="SEG47671.1"/>
    </source>
</evidence>
<reference evidence="8 9" key="1">
    <citation type="submission" date="2016-10" db="EMBL/GenBank/DDBJ databases">
        <authorList>
            <person name="de Groot N.N."/>
        </authorList>
    </citation>
    <scope>NUCLEOTIDE SEQUENCE [LARGE SCALE GENOMIC DNA]</scope>
    <source>
        <strain evidence="8 9">DSM 22012</strain>
    </source>
</reference>
<keyword evidence="3" id="KW-0813">Transport</keyword>
<dbReference type="AlphaFoldDB" id="A0A1H6AGP0"/>
<sequence length="317" mass="33734">MSLKSLIPSLRQITGVAALGGLLAAQGAVADVTLETRYGSVSVNDDVKRVVTLYEGALDAAVAVDVIPVGAITTRGGDGVASYIQDKVEGIEIVGTARETNLESVIALQPDLILASSRLPKEQYDLLSSVAPTLVPTFDLFEEDAWKKESLYFARALNRVAEMEQVLAETDQRGAQVQEKLNQTLSGSSHQATLARWMPQGALVMSDQLFAGSLLAAAGFDMKDAGIIEEGRPHSEPLSQEKLSLIDGDWLFLATLNDDGDAALDAARKSAAFQRLDVVKNDHVIPVDGQLFSSASGPLAANAIFDKLETVIDQAAQ</sequence>
<evidence type="ECO:0000259" key="7">
    <source>
        <dbReference type="PROSITE" id="PS50983"/>
    </source>
</evidence>
<dbReference type="InterPro" id="IPR051313">
    <property type="entry name" value="Bact_iron-sidero_bind"/>
</dbReference>
<comment type="similarity">
    <text evidence="2">Belongs to the bacterial solute-binding protein 8 family.</text>
</comment>
<evidence type="ECO:0000256" key="6">
    <source>
        <dbReference type="SAM" id="SignalP"/>
    </source>
</evidence>
<dbReference type="RefSeq" id="WP_104003139.1">
    <property type="nucleotide sequence ID" value="NZ_FNVQ01000002.1"/>
</dbReference>